<proteinExistence type="predicted"/>
<evidence type="ECO:0000313" key="2">
    <source>
        <dbReference type="EMBL" id="QBF45403.1"/>
    </source>
</evidence>
<feature type="compositionally biased region" description="Low complexity" evidence="1">
    <location>
        <begin position="32"/>
        <end position="48"/>
    </location>
</feature>
<evidence type="ECO:0008006" key="4">
    <source>
        <dbReference type="Google" id="ProtNLM"/>
    </source>
</evidence>
<organism evidence="2 3">
    <name type="scientific">Janibacter limosus</name>
    <dbReference type="NCBI Taxonomy" id="53458"/>
    <lineage>
        <taxon>Bacteria</taxon>
        <taxon>Bacillati</taxon>
        <taxon>Actinomycetota</taxon>
        <taxon>Actinomycetes</taxon>
        <taxon>Micrococcales</taxon>
        <taxon>Intrasporangiaceae</taxon>
        <taxon>Janibacter</taxon>
    </lineage>
</organism>
<feature type="region of interest" description="Disordered" evidence="1">
    <location>
        <begin position="26"/>
        <end position="57"/>
    </location>
</feature>
<reference evidence="2 3" key="1">
    <citation type="submission" date="2019-02" db="EMBL/GenBank/DDBJ databases">
        <title>Genomic data mining of an Antarctic deep-sea actinobacterium, Janibacterlimosus P3-3-X1.</title>
        <authorList>
            <person name="Liao L."/>
            <person name="Chen B."/>
        </authorList>
    </citation>
    <scope>NUCLEOTIDE SEQUENCE [LARGE SCALE GENOMIC DNA]</scope>
    <source>
        <strain evidence="2 3">P3-3-X1</strain>
    </source>
</reference>
<accession>A0A4P6MVR7</accession>
<evidence type="ECO:0000313" key="3">
    <source>
        <dbReference type="Proteomes" id="UP000290408"/>
    </source>
</evidence>
<name>A0A4P6MVR7_9MICO</name>
<keyword evidence="3" id="KW-1185">Reference proteome</keyword>
<evidence type="ECO:0000256" key="1">
    <source>
        <dbReference type="SAM" id="MobiDB-lite"/>
    </source>
</evidence>
<protein>
    <recommendedName>
        <fullName evidence="4">Lipoprotein</fullName>
    </recommendedName>
</protein>
<dbReference type="AlphaFoldDB" id="A0A4P6MVR7"/>
<dbReference type="RefSeq" id="WP_130628641.1">
    <property type="nucleotide sequence ID" value="NZ_CP036164.1"/>
</dbReference>
<dbReference type="KEGG" id="jli:EXU32_03445"/>
<dbReference type="OrthoDB" id="4867212at2"/>
<dbReference type="PROSITE" id="PS51257">
    <property type="entry name" value="PROKAR_LIPOPROTEIN"/>
    <property type="match status" value="1"/>
</dbReference>
<gene>
    <name evidence="2" type="ORF">EXU32_03445</name>
</gene>
<feature type="region of interest" description="Disordered" evidence="1">
    <location>
        <begin position="145"/>
        <end position="199"/>
    </location>
</feature>
<dbReference type="Proteomes" id="UP000290408">
    <property type="component" value="Chromosome"/>
</dbReference>
<sequence length="199" mass="20933">MREVRELMGMTALCAALMMTVAGCGDSGGGETTEPSTTSSSSTSSQPTYDENHIMDEVRRVDKELRKLGPNDKISADAAWATSGYRTAYNEGVAATEDAGAKLKGKVTTDSLCLADSEPDAPGGWNVTVYLCATSTVRAYIDGEDVSADPEDSSKPLPKGPRTSAFLESFTTPDGGRTWQLDDSQVLTGTDGEKARCGG</sequence>
<dbReference type="EMBL" id="CP036164">
    <property type="protein sequence ID" value="QBF45403.1"/>
    <property type="molecule type" value="Genomic_DNA"/>
</dbReference>